<proteinExistence type="predicted"/>
<dbReference type="EMBL" id="SRZB01000062">
    <property type="protein sequence ID" value="TGX96443.1"/>
    <property type="molecule type" value="Genomic_DNA"/>
</dbReference>
<gene>
    <name evidence="1" type="ORF">E5357_16080</name>
</gene>
<evidence type="ECO:0000313" key="2">
    <source>
        <dbReference type="Proteomes" id="UP000307720"/>
    </source>
</evidence>
<reference evidence="1" key="1">
    <citation type="submission" date="2019-04" db="EMBL/GenBank/DDBJ databases">
        <title>Microbes associate with the intestines of laboratory mice.</title>
        <authorList>
            <person name="Navarre W."/>
            <person name="Wong E."/>
            <person name="Huang K."/>
            <person name="Tropini C."/>
            <person name="Ng K."/>
            <person name="Yu B."/>
        </authorList>
    </citation>
    <scope>NUCLEOTIDE SEQUENCE</scope>
    <source>
        <strain evidence="1">NM72_1-8</strain>
    </source>
</reference>
<evidence type="ECO:0000313" key="1">
    <source>
        <dbReference type="EMBL" id="TGX96443.1"/>
    </source>
</evidence>
<protein>
    <submittedName>
        <fullName evidence="1">Uncharacterized protein</fullName>
    </submittedName>
</protein>
<keyword evidence="2" id="KW-1185">Reference proteome</keyword>
<dbReference type="Proteomes" id="UP000307720">
    <property type="component" value="Unassembled WGS sequence"/>
</dbReference>
<sequence>MSKEEQISFLAELLKLNRELVEKDCDVIDELGALYYSCPDKGGDSFFVDKDGSFLYADSSVGFTRHFEMFKEGKRTEIK</sequence>
<accession>A0AC61QVE4</accession>
<name>A0AC61QVE4_9FIRM</name>
<organism evidence="1 2">
    <name type="scientific">Hominisplanchenecus murintestinalis</name>
    <dbReference type="NCBI Taxonomy" id="2941517"/>
    <lineage>
        <taxon>Bacteria</taxon>
        <taxon>Bacillati</taxon>
        <taxon>Bacillota</taxon>
        <taxon>Clostridia</taxon>
        <taxon>Lachnospirales</taxon>
        <taxon>Lachnospiraceae</taxon>
        <taxon>Hominisplanchenecus</taxon>
    </lineage>
</organism>
<comment type="caution">
    <text evidence="1">The sequence shown here is derived from an EMBL/GenBank/DDBJ whole genome shotgun (WGS) entry which is preliminary data.</text>
</comment>